<evidence type="ECO:0000256" key="7">
    <source>
        <dbReference type="ARBA" id="ARBA00023056"/>
    </source>
</evidence>
<keyword evidence="4 9" id="KW-0548">Nucleotidyltransferase</keyword>
<keyword evidence="2 9" id="KW-0321">Glycogen metabolism</keyword>
<sequence>MRQDTVPQTLQAHQLVRRTVALVLAGGRGSRLKQLTDRRAKPAVYFGGKFRIIDFALSNCLNSGIRRMAVVTQYKSHSLMRHLQRGWSFLRAELNEMVDVLPAQQRMGDERWYRGTADAVYQNLDIIASKSTPHDYVVVLAGDHIYKMDYSIMLMDHVAHGRGCTVGCIEVPRMDATAFGVMAVDEQRTITEFLEKPADPPAMPGKPAVALASMGIYIFDSQYLYRLLEEDNANPDSSHDFGKDIIPRAVAEGRAAAHPFGMSCVTRARRGGDAPAYWRDVGTIDAFWAANLDLASITPELDIYDTDWPIWTYQRQLPPAKFVLDRDGKHGMTVNTIVSGGCIVSGSKVSSSVLFSGVRVHSYCDIHEAVLMPDVEVGRSCRLSKVVIDRGCVLPDGMVIGEDAAADAARFERTEGGVVLVTREMLARLAAQEGASPDAVPAAKG</sequence>
<name>A0ABT7NA69_9BURK</name>
<feature type="domain" description="Glucose-1-phosphate adenylyltransferase/Bifunctional protein GlmU-like C-terminal hexapeptide" evidence="11">
    <location>
        <begin position="318"/>
        <end position="421"/>
    </location>
</feature>
<evidence type="ECO:0000256" key="6">
    <source>
        <dbReference type="ARBA" id="ARBA00022840"/>
    </source>
</evidence>
<feature type="site" description="Could play a key role in the communication between the regulatory and the substrate sites" evidence="9">
    <location>
        <position position="73"/>
    </location>
</feature>
<evidence type="ECO:0000259" key="10">
    <source>
        <dbReference type="Pfam" id="PF00483"/>
    </source>
</evidence>
<dbReference type="HAMAP" id="MF_00624">
    <property type="entry name" value="GlgC"/>
    <property type="match status" value="1"/>
</dbReference>
<gene>
    <name evidence="9 12" type="primary">glgC</name>
    <name evidence="12" type="ORF">QTH91_10170</name>
</gene>
<evidence type="ECO:0000256" key="1">
    <source>
        <dbReference type="ARBA" id="ARBA00010443"/>
    </source>
</evidence>
<organism evidence="12 13">
    <name type="scientific">Variovorax dokdonensis</name>
    <dbReference type="NCBI Taxonomy" id="344883"/>
    <lineage>
        <taxon>Bacteria</taxon>
        <taxon>Pseudomonadati</taxon>
        <taxon>Pseudomonadota</taxon>
        <taxon>Betaproteobacteria</taxon>
        <taxon>Burkholderiales</taxon>
        <taxon>Comamonadaceae</taxon>
        <taxon>Variovorax</taxon>
    </lineage>
</organism>
<comment type="function">
    <text evidence="9">Involved in the biosynthesis of ADP-glucose, a building block required for the elongation reactions to produce glycogen. Catalyzes the reaction between ATP and alpha-D-glucose 1-phosphate (G1P) to produce pyrophosphate and ADP-Glc.</text>
</comment>
<dbReference type="PANTHER" id="PTHR43523">
    <property type="entry name" value="GLUCOSE-1-PHOSPHATE ADENYLYLTRANSFERASE-RELATED"/>
    <property type="match status" value="1"/>
</dbReference>
<keyword evidence="13" id="KW-1185">Reference proteome</keyword>
<evidence type="ECO:0000256" key="9">
    <source>
        <dbReference type="HAMAP-Rule" id="MF_00624"/>
    </source>
</evidence>
<feature type="site" description="Could play a key role in the communication between the regulatory and the substrate sites" evidence="9">
    <location>
        <position position="112"/>
    </location>
</feature>
<dbReference type="PANTHER" id="PTHR43523:SF2">
    <property type="entry name" value="GLUCOSE-1-PHOSPHATE ADENYLYLTRANSFERASE"/>
    <property type="match status" value="1"/>
</dbReference>
<evidence type="ECO:0000256" key="4">
    <source>
        <dbReference type="ARBA" id="ARBA00022695"/>
    </source>
</evidence>
<dbReference type="PROSITE" id="PS00808">
    <property type="entry name" value="ADP_GLC_PYROPHOSPH_1"/>
    <property type="match status" value="1"/>
</dbReference>
<feature type="binding site" evidence="9">
    <location>
        <begin position="195"/>
        <end position="196"/>
    </location>
    <ligand>
        <name>alpha-D-glucose 1-phosphate</name>
        <dbReference type="ChEBI" id="CHEBI:58601"/>
    </ligand>
</feature>
<evidence type="ECO:0000256" key="3">
    <source>
        <dbReference type="ARBA" id="ARBA00022679"/>
    </source>
</evidence>
<dbReference type="CDD" id="cd04651">
    <property type="entry name" value="LbH_G1P_AT_C"/>
    <property type="match status" value="1"/>
</dbReference>
<keyword evidence="7 9" id="KW-0320">Glycogen biosynthesis</keyword>
<dbReference type="Pfam" id="PF00483">
    <property type="entry name" value="NTP_transferase"/>
    <property type="match status" value="1"/>
</dbReference>
<dbReference type="GO" id="GO:0008878">
    <property type="term" value="F:glucose-1-phosphate adenylyltransferase activity"/>
    <property type="evidence" value="ECO:0007669"/>
    <property type="project" value="UniProtKB-EC"/>
</dbReference>
<keyword evidence="6 9" id="KW-0067">ATP-binding</keyword>
<accession>A0ABT7NA69</accession>
<evidence type="ECO:0000256" key="5">
    <source>
        <dbReference type="ARBA" id="ARBA00022741"/>
    </source>
</evidence>
<dbReference type="Pfam" id="PF24894">
    <property type="entry name" value="Hexapep_GlmU"/>
    <property type="match status" value="1"/>
</dbReference>
<dbReference type="InterPro" id="IPR023049">
    <property type="entry name" value="GlgC_bac"/>
</dbReference>
<dbReference type="InterPro" id="IPR005836">
    <property type="entry name" value="ADP_Glu_pyroP_CS"/>
</dbReference>
<comment type="caution">
    <text evidence="12">The sequence shown here is derived from an EMBL/GenBank/DDBJ whole genome shotgun (WGS) entry which is preliminary data.</text>
</comment>
<feature type="binding site" evidence="9">
    <location>
        <position position="213"/>
    </location>
    <ligand>
        <name>alpha-D-glucose 1-phosphate</name>
        <dbReference type="ChEBI" id="CHEBI:58601"/>
    </ligand>
</feature>
<dbReference type="InterPro" id="IPR011004">
    <property type="entry name" value="Trimer_LpxA-like_sf"/>
</dbReference>
<evidence type="ECO:0000259" key="11">
    <source>
        <dbReference type="Pfam" id="PF24894"/>
    </source>
</evidence>
<comment type="catalytic activity">
    <reaction evidence="9">
        <text>alpha-D-glucose 1-phosphate + ATP + H(+) = ADP-alpha-D-glucose + diphosphate</text>
        <dbReference type="Rhea" id="RHEA:12120"/>
        <dbReference type="ChEBI" id="CHEBI:15378"/>
        <dbReference type="ChEBI" id="CHEBI:30616"/>
        <dbReference type="ChEBI" id="CHEBI:33019"/>
        <dbReference type="ChEBI" id="CHEBI:57498"/>
        <dbReference type="ChEBI" id="CHEBI:58601"/>
        <dbReference type="EC" id="2.7.7.27"/>
    </reaction>
</comment>
<dbReference type="InterPro" id="IPR005835">
    <property type="entry name" value="NTP_transferase_dom"/>
</dbReference>
<reference evidence="12" key="1">
    <citation type="submission" date="2023-06" db="EMBL/GenBank/DDBJ databases">
        <authorList>
            <person name="Jiang Y."/>
            <person name="Liu Q."/>
        </authorList>
    </citation>
    <scope>NUCLEOTIDE SEQUENCE</scope>
    <source>
        <strain evidence="12">CGMCC 1.12089</strain>
    </source>
</reference>
<dbReference type="EC" id="2.7.7.27" evidence="9"/>
<dbReference type="InterPro" id="IPR056818">
    <property type="entry name" value="GlmU/GlgC-like_hexapep"/>
</dbReference>
<comment type="subunit">
    <text evidence="9">Homotetramer.</text>
</comment>
<dbReference type="CDD" id="cd02508">
    <property type="entry name" value="ADP_Glucose_PP"/>
    <property type="match status" value="1"/>
</dbReference>
<feature type="binding site" evidence="9">
    <location>
        <position position="180"/>
    </location>
    <ligand>
        <name>alpha-D-glucose 1-phosphate</name>
        <dbReference type="ChEBI" id="CHEBI:58601"/>
    </ligand>
</feature>
<dbReference type="SUPFAM" id="SSF51161">
    <property type="entry name" value="Trimeric LpxA-like enzymes"/>
    <property type="match status" value="1"/>
</dbReference>
<dbReference type="NCBIfam" id="NF001947">
    <property type="entry name" value="PRK00725.1"/>
    <property type="match status" value="1"/>
</dbReference>
<dbReference type="InterPro" id="IPR011831">
    <property type="entry name" value="ADP-Glc_PPase"/>
</dbReference>
<evidence type="ECO:0000313" key="13">
    <source>
        <dbReference type="Proteomes" id="UP001174908"/>
    </source>
</evidence>
<dbReference type="PROSITE" id="PS00810">
    <property type="entry name" value="ADP_GLC_PYROPHOSPH_3"/>
    <property type="match status" value="1"/>
</dbReference>
<feature type="binding site" evidence="9">
    <location>
        <position position="113"/>
    </location>
    <ligand>
        <name>alpha-D-glucose 1-phosphate</name>
        <dbReference type="ChEBI" id="CHEBI:58601"/>
    </ligand>
</feature>
<evidence type="ECO:0000256" key="8">
    <source>
        <dbReference type="ARBA" id="ARBA00023277"/>
    </source>
</evidence>
<dbReference type="NCBIfam" id="NF002023">
    <property type="entry name" value="PRK00844.1"/>
    <property type="match status" value="1"/>
</dbReference>
<dbReference type="PROSITE" id="PS00809">
    <property type="entry name" value="ADP_GLC_PYROPHOSPH_2"/>
    <property type="match status" value="1"/>
</dbReference>
<dbReference type="Proteomes" id="UP001174908">
    <property type="component" value="Unassembled WGS sequence"/>
</dbReference>
<comment type="similarity">
    <text evidence="1 9">Belongs to the bacterial/plant glucose-1-phosphate adenylyltransferase family.</text>
</comment>
<dbReference type="RefSeq" id="WP_286659962.1">
    <property type="nucleotide sequence ID" value="NZ_JASZYV010000002.1"/>
</dbReference>
<feature type="domain" description="Nucleotidyl transferase" evidence="10">
    <location>
        <begin position="21"/>
        <end position="295"/>
    </location>
</feature>
<comment type="pathway">
    <text evidence="9">Glycan biosynthesis; glycogen biosynthesis.</text>
</comment>
<protein>
    <recommendedName>
        <fullName evidence="9">Glucose-1-phosphate adenylyltransferase</fullName>
        <ecNumber evidence="9">2.7.7.27</ecNumber>
    </recommendedName>
    <alternativeName>
        <fullName evidence="9">ADP-glucose pyrophosphorylase</fullName>
        <shortName evidence="9">ADPGlc PPase</shortName>
    </alternativeName>
    <alternativeName>
        <fullName evidence="9">ADP-glucose synthase</fullName>
    </alternativeName>
</protein>
<keyword evidence="5 9" id="KW-0547">Nucleotide-binding</keyword>
<dbReference type="NCBIfam" id="TIGR02091">
    <property type="entry name" value="glgC"/>
    <property type="match status" value="1"/>
</dbReference>
<evidence type="ECO:0000256" key="2">
    <source>
        <dbReference type="ARBA" id="ARBA00022600"/>
    </source>
</evidence>
<dbReference type="EMBL" id="JASZYV010000002">
    <property type="protein sequence ID" value="MDM0044849.1"/>
    <property type="molecule type" value="Genomic_DNA"/>
</dbReference>
<proteinExistence type="inferred from homology"/>
<keyword evidence="8 9" id="KW-0119">Carbohydrate metabolism</keyword>
<dbReference type="Gene3D" id="2.160.10.10">
    <property type="entry name" value="Hexapeptide repeat proteins"/>
    <property type="match status" value="1"/>
</dbReference>
<keyword evidence="3 9" id="KW-0808">Transferase</keyword>
<dbReference type="Gene3D" id="3.90.550.10">
    <property type="entry name" value="Spore Coat Polysaccharide Biosynthesis Protein SpsA, Chain A"/>
    <property type="match status" value="1"/>
</dbReference>
<evidence type="ECO:0000313" key="12">
    <source>
        <dbReference type="EMBL" id="MDM0044849.1"/>
    </source>
</evidence>
<dbReference type="SUPFAM" id="SSF53448">
    <property type="entry name" value="Nucleotide-diphospho-sugar transferases"/>
    <property type="match status" value="1"/>
</dbReference>
<dbReference type="InterPro" id="IPR029044">
    <property type="entry name" value="Nucleotide-diphossugar_trans"/>
</dbReference>